<dbReference type="EMBL" id="GGFM01011051">
    <property type="protein sequence ID" value="MBW31802.1"/>
    <property type="molecule type" value="Transcribed_RNA"/>
</dbReference>
<reference evidence="1" key="1">
    <citation type="submission" date="2018-01" db="EMBL/GenBank/DDBJ databases">
        <title>An insight into the sialome of Amazonian anophelines.</title>
        <authorList>
            <person name="Ribeiro J.M."/>
            <person name="Scarpassa V."/>
            <person name="Calvo E."/>
        </authorList>
    </citation>
    <scope>NUCLEOTIDE SEQUENCE</scope>
    <source>
        <tissue evidence="1">Salivary glands</tissue>
    </source>
</reference>
<proteinExistence type="predicted"/>
<evidence type="ECO:0000313" key="1">
    <source>
        <dbReference type="EMBL" id="MBW31802.1"/>
    </source>
</evidence>
<sequence>MFAVQWSLYWTTTGSVTRTECDFCGGMCLCMWVYSYSSNSLLILLLHLCYHLPNTPRACGIVHHGTSGINSETRTIMQLEIIPSTTVYRVTPAMSTS</sequence>
<accession>A0A2M3ZTI1</accession>
<protein>
    <submittedName>
        <fullName evidence="1">Putative secreted peptide</fullName>
    </submittedName>
</protein>
<organism evidence="1">
    <name type="scientific">Anopheles braziliensis</name>
    <dbReference type="NCBI Taxonomy" id="58242"/>
    <lineage>
        <taxon>Eukaryota</taxon>
        <taxon>Metazoa</taxon>
        <taxon>Ecdysozoa</taxon>
        <taxon>Arthropoda</taxon>
        <taxon>Hexapoda</taxon>
        <taxon>Insecta</taxon>
        <taxon>Pterygota</taxon>
        <taxon>Neoptera</taxon>
        <taxon>Endopterygota</taxon>
        <taxon>Diptera</taxon>
        <taxon>Nematocera</taxon>
        <taxon>Culicoidea</taxon>
        <taxon>Culicidae</taxon>
        <taxon>Anophelinae</taxon>
        <taxon>Anopheles</taxon>
    </lineage>
</organism>
<dbReference type="AlphaFoldDB" id="A0A2M3ZTI1"/>
<name>A0A2M3ZTI1_9DIPT</name>